<sequence length="61" mass="7114">MMEKYPHFVSKDALGHKSYITKVKYNLVKPISELDLSNSEQCTPSYRRLPRKHHIPCTIAL</sequence>
<dbReference type="Proteomes" id="UP000036987">
    <property type="component" value="Unassembled WGS sequence"/>
</dbReference>
<evidence type="ECO:0000313" key="1">
    <source>
        <dbReference type="EMBL" id="KMZ65169.1"/>
    </source>
</evidence>
<proteinExistence type="predicted"/>
<gene>
    <name evidence="1" type="ORF">ZOSMA_333G00060</name>
</gene>
<reference evidence="2" key="1">
    <citation type="journal article" date="2016" name="Nature">
        <title>The genome of the seagrass Zostera marina reveals angiosperm adaptation to the sea.</title>
        <authorList>
            <person name="Olsen J.L."/>
            <person name="Rouze P."/>
            <person name="Verhelst B."/>
            <person name="Lin Y.-C."/>
            <person name="Bayer T."/>
            <person name="Collen J."/>
            <person name="Dattolo E."/>
            <person name="De Paoli E."/>
            <person name="Dittami S."/>
            <person name="Maumus F."/>
            <person name="Michel G."/>
            <person name="Kersting A."/>
            <person name="Lauritano C."/>
            <person name="Lohaus R."/>
            <person name="Toepel M."/>
            <person name="Tonon T."/>
            <person name="Vanneste K."/>
            <person name="Amirebrahimi M."/>
            <person name="Brakel J."/>
            <person name="Bostroem C."/>
            <person name="Chovatia M."/>
            <person name="Grimwood J."/>
            <person name="Jenkins J.W."/>
            <person name="Jueterbock A."/>
            <person name="Mraz A."/>
            <person name="Stam W.T."/>
            <person name="Tice H."/>
            <person name="Bornberg-Bauer E."/>
            <person name="Green P.J."/>
            <person name="Pearson G.A."/>
            <person name="Procaccini G."/>
            <person name="Duarte C.M."/>
            <person name="Schmutz J."/>
            <person name="Reusch T.B.H."/>
            <person name="Van de Peer Y."/>
        </authorList>
    </citation>
    <scope>NUCLEOTIDE SEQUENCE [LARGE SCALE GENOMIC DNA]</scope>
    <source>
        <strain evidence="2">cv. Finnish</strain>
    </source>
</reference>
<evidence type="ECO:0000313" key="2">
    <source>
        <dbReference type="Proteomes" id="UP000036987"/>
    </source>
</evidence>
<keyword evidence="2" id="KW-1185">Reference proteome</keyword>
<name>A0A0K9P880_ZOSMR</name>
<dbReference type="AlphaFoldDB" id="A0A0K9P880"/>
<organism evidence="1 2">
    <name type="scientific">Zostera marina</name>
    <name type="common">Eelgrass</name>
    <dbReference type="NCBI Taxonomy" id="29655"/>
    <lineage>
        <taxon>Eukaryota</taxon>
        <taxon>Viridiplantae</taxon>
        <taxon>Streptophyta</taxon>
        <taxon>Embryophyta</taxon>
        <taxon>Tracheophyta</taxon>
        <taxon>Spermatophyta</taxon>
        <taxon>Magnoliopsida</taxon>
        <taxon>Liliopsida</taxon>
        <taxon>Zosteraceae</taxon>
        <taxon>Zostera</taxon>
    </lineage>
</organism>
<comment type="caution">
    <text evidence="1">The sequence shown here is derived from an EMBL/GenBank/DDBJ whole genome shotgun (WGS) entry which is preliminary data.</text>
</comment>
<accession>A0A0K9P880</accession>
<dbReference type="OrthoDB" id="10265969at2759"/>
<dbReference type="EMBL" id="LFYR01001065">
    <property type="protein sequence ID" value="KMZ65169.1"/>
    <property type="molecule type" value="Genomic_DNA"/>
</dbReference>
<dbReference type="STRING" id="29655.A0A0K9P880"/>
<protein>
    <submittedName>
        <fullName evidence="1">Uncharacterized protein</fullName>
    </submittedName>
</protein>